<feature type="compositionally biased region" description="Basic and acidic residues" evidence="2">
    <location>
        <begin position="454"/>
        <end position="472"/>
    </location>
</feature>
<feature type="domain" description="Replicative helicase loading/DNA remodeling protein DnaB N-terminal winged helix" evidence="4">
    <location>
        <begin position="9"/>
        <end position="269"/>
    </location>
</feature>
<dbReference type="Proteomes" id="UP000037558">
    <property type="component" value="Unassembled WGS sequence"/>
</dbReference>
<dbReference type="InterPro" id="IPR034829">
    <property type="entry name" value="DnaD-like_sf"/>
</dbReference>
<evidence type="ECO:0000313" key="6">
    <source>
        <dbReference type="Proteomes" id="UP000037558"/>
    </source>
</evidence>
<evidence type="ECO:0000256" key="1">
    <source>
        <dbReference type="ARBA" id="ARBA00093462"/>
    </source>
</evidence>
<dbReference type="InterPro" id="IPR006343">
    <property type="entry name" value="DnaB/C_C"/>
</dbReference>
<organism evidence="5 6">
    <name type="scientific">Priestia koreensis</name>
    <dbReference type="NCBI Taxonomy" id="284581"/>
    <lineage>
        <taxon>Bacteria</taxon>
        <taxon>Bacillati</taxon>
        <taxon>Bacillota</taxon>
        <taxon>Bacilli</taxon>
        <taxon>Bacillales</taxon>
        <taxon>Bacillaceae</taxon>
        <taxon>Priestia</taxon>
    </lineage>
</organism>
<dbReference type="EMBL" id="LILC01000011">
    <property type="protein sequence ID" value="KOO46866.1"/>
    <property type="molecule type" value="Genomic_DNA"/>
</dbReference>
<proteinExistence type="inferred from homology"/>
<comment type="caution">
    <text evidence="5">The sequence shown here is derived from an EMBL/GenBank/DDBJ whole genome shotgun (WGS) entry which is preliminary data.</text>
</comment>
<dbReference type="RefSeq" id="WP_053400874.1">
    <property type="nucleotide sequence ID" value="NZ_LILC01000011.1"/>
</dbReference>
<dbReference type="STRING" id="284581.AMD01_08080"/>
<reference evidence="6" key="1">
    <citation type="submission" date="2015-08" db="EMBL/GenBank/DDBJ databases">
        <title>Fjat-14210 dsm16467.</title>
        <authorList>
            <person name="Liu B."/>
            <person name="Wang J."/>
            <person name="Zhu Y."/>
            <person name="Liu G."/>
            <person name="Chen Q."/>
            <person name="Chen Z."/>
            <person name="Lan J."/>
            <person name="Che J."/>
            <person name="Ge C."/>
            <person name="Shi H."/>
            <person name="Pan Z."/>
            <person name="Liu X."/>
        </authorList>
    </citation>
    <scope>NUCLEOTIDE SEQUENCE [LARGE SCALE GENOMIC DNA]</scope>
    <source>
        <strain evidence="6">DSM 16467</strain>
    </source>
</reference>
<sequence length="472" mass="55227">MNQQHWKEMIPVDRYVVRASGIIHEYDRNVLTTLYQPLIGSLCFSLYMTLWSELEKDRLWGQESTHHHLMVLMQLNLRQIHQERLKLEGIGLLRTYVKEENESRIFIYELQPPLSPYRFFNDGVLNVYLYNRVGKNLFHKIKRSFSDGVRPQGEFSDVTRSFNEVFQSLHEHELSPNFDQTNQDLLADEGLEYVDHTTSKAPAVQDDVFNFDLFYAGLTDTMIPKRAITTKVKEAIKKLAFLYGIDALQMKNIVIGALNENDQVEIEQLRKSARDYYQFSNGDTLPSLGDTIQPPALRTMEEKEPATQEEQLIKQLETTSPRQLLVDFSGGAEPAKTELQMIEDVMFKQKLPAGVVNVLIYYVMLRTDMKLSKAYMEKIASHWARKNLKTVREAMELAKQEHKQYQNWPEAKQAKSTSSRRVVRKEMVPKWLNEQKEEQPQQNNDETTASSSFEEEKRKLEEELKQYRRDKS</sequence>
<evidence type="ECO:0000313" key="5">
    <source>
        <dbReference type="EMBL" id="KOO46866.1"/>
    </source>
</evidence>
<feature type="compositionally biased region" description="Basic and acidic residues" evidence="2">
    <location>
        <begin position="424"/>
        <end position="439"/>
    </location>
</feature>
<name>A0A0M0L711_9BACI</name>
<dbReference type="Pfam" id="PF07261">
    <property type="entry name" value="DnaB_2"/>
    <property type="match status" value="1"/>
</dbReference>
<evidence type="ECO:0000259" key="3">
    <source>
        <dbReference type="Pfam" id="PF07261"/>
    </source>
</evidence>
<dbReference type="Gene3D" id="1.10.10.630">
    <property type="entry name" value="DnaD domain-like"/>
    <property type="match status" value="1"/>
</dbReference>
<dbReference type="AlphaFoldDB" id="A0A0M0L711"/>
<evidence type="ECO:0000259" key="4">
    <source>
        <dbReference type="Pfam" id="PF25888"/>
    </source>
</evidence>
<dbReference type="OrthoDB" id="2082007at2"/>
<feature type="domain" description="DnaB/C C-terminal" evidence="3">
    <location>
        <begin position="334"/>
        <end position="396"/>
    </location>
</feature>
<gene>
    <name evidence="5" type="ORF">AMD01_08080</name>
</gene>
<protein>
    <submittedName>
        <fullName evidence="5">Replication initiation and membrane attachment protein</fullName>
    </submittedName>
</protein>
<dbReference type="InterPro" id="IPR058660">
    <property type="entry name" value="WHD_DnaB"/>
</dbReference>
<feature type="region of interest" description="Disordered" evidence="2">
    <location>
        <begin position="403"/>
        <end position="472"/>
    </location>
</feature>
<dbReference type="Pfam" id="PF25888">
    <property type="entry name" value="WHD_DnaB"/>
    <property type="match status" value="1"/>
</dbReference>
<evidence type="ECO:0000256" key="2">
    <source>
        <dbReference type="SAM" id="MobiDB-lite"/>
    </source>
</evidence>
<keyword evidence="6" id="KW-1185">Reference proteome</keyword>
<dbReference type="PATRIC" id="fig|284581.3.peg.3668"/>
<comment type="similarity">
    <text evidence="1">Belongs to the DnaB/DnaD family.</text>
</comment>
<accession>A0A0M0L711</accession>